<feature type="non-terminal residue" evidence="1">
    <location>
        <position position="121"/>
    </location>
</feature>
<protein>
    <submittedName>
        <fullName evidence="1">Uncharacterized protein</fullName>
    </submittedName>
</protein>
<accession>A0A0H5RGZ5</accession>
<proteinExistence type="predicted"/>
<reference evidence="1" key="1">
    <citation type="submission" date="2015-04" db="EMBL/GenBank/DDBJ databases">
        <title>The genome sequence of the plant pathogenic Rhizarian Plasmodiophora brassicae reveals insights in its biotrophic life cycle and the origin of chitin synthesis.</title>
        <authorList>
            <person name="Schwelm A."/>
            <person name="Fogelqvist J."/>
            <person name="Knaust A."/>
            <person name="Julke S."/>
            <person name="Lilja T."/>
            <person name="Dhandapani V."/>
            <person name="Bonilla-Rosso G."/>
            <person name="Karlsson M."/>
            <person name="Shevchenko A."/>
            <person name="Choi S.R."/>
            <person name="Kim H.G."/>
            <person name="Park J.Y."/>
            <person name="Lim Y.P."/>
            <person name="Ludwig-Muller J."/>
            <person name="Dixelius C."/>
        </authorList>
    </citation>
    <scope>NUCLEOTIDE SEQUENCE</scope>
    <source>
        <tissue evidence="1">Potato root galls</tissue>
    </source>
</reference>
<organism evidence="1">
    <name type="scientific">Spongospora subterranea</name>
    <dbReference type="NCBI Taxonomy" id="70186"/>
    <lineage>
        <taxon>Eukaryota</taxon>
        <taxon>Sar</taxon>
        <taxon>Rhizaria</taxon>
        <taxon>Endomyxa</taxon>
        <taxon>Phytomyxea</taxon>
        <taxon>Plasmodiophorida</taxon>
        <taxon>Plasmodiophoridae</taxon>
        <taxon>Spongospora</taxon>
    </lineage>
</organism>
<dbReference type="AlphaFoldDB" id="A0A0H5RGZ5"/>
<dbReference type="EMBL" id="HACM01012365">
    <property type="protein sequence ID" value="CRZ12807.1"/>
    <property type="molecule type" value="Transcribed_RNA"/>
</dbReference>
<sequence>AITNPLHEQLFPRFLYLVVDYDPIGTPKIWSRHTMKPIPDPGLGVLRSQSHRSKAGSRRRIRVLHWCVQKWFIVYLGRIARRPIPGQTDLTPIFKQWRTRVRSYSTEYGRADRHDRIRLLS</sequence>
<feature type="non-terminal residue" evidence="1">
    <location>
        <position position="1"/>
    </location>
</feature>
<evidence type="ECO:0000313" key="1">
    <source>
        <dbReference type="EMBL" id="CRZ12807.1"/>
    </source>
</evidence>
<name>A0A0H5RGZ5_9EUKA</name>